<evidence type="ECO:0000313" key="2">
    <source>
        <dbReference type="Proteomes" id="UP001500742"/>
    </source>
</evidence>
<sequence length="66" mass="7095">MMKKHLSLLALAAIATTVSCKKEVTPKPAAPKEQVKETVKATPSVNNAAYDYQKAITAKRTLNPAN</sequence>
<accession>A0ABP7R8X0</accession>
<proteinExistence type="predicted"/>
<keyword evidence="2" id="KW-1185">Reference proteome</keyword>
<dbReference type="Proteomes" id="UP001500742">
    <property type="component" value="Unassembled WGS sequence"/>
</dbReference>
<name>A0ABP7R8X0_9SPHI</name>
<dbReference type="RefSeq" id="WP_344757854.1">
    <property type="nucleotide sequence ID" value="NZ_BAAAZC010000051.1"/>
</dbReference>
<dbReference type="PROSITE" id="PS51257">
    <property type="entry name" value="PROKAR_LIPOPROTEIN"/>
    <property type="match status" value="1"/>
</dbReference>
<protein>
    <submittedName>
        <fullName evidence="1">Uncharacterized protein</fullName>
    </submittedName>
</protein>
<dbReference type="EMBL" id="BAAAZC010000051">
    <property type="protein sequence ID" value="GAA3993334.1"/>
    <property type="molecule type" value="Genomic_DNA"/>
</dbReference>
<comment type="caution">
    <text evidence="1">The sequence shown here is derived from an EMBL/GenBank/DDBJ whole genome shotgun (WGS) entry which is preliminary data.</text>
</comment>
<reference evidence="2" key="1">
    <citation type="journal article" date="2019" name="Int. J. Syst. Evol. Microbiol.">
        <title>The Global Catalogue of Microorganisms (GCM) 10K type strain sequencing project: providing services to taxonomists for standard genome sequencing and annotation.</title>
        <authorList>
            <consortium name="The Broad Institute Genomics Platform"/>
            <consortium name="The Broad Institute Genome Sequencing Center for Infectious Disease"/>
            <person name="Wu L."/>
            <person name="Ma J."/>
        </authorList>
    </citation>
    <scope>NUCLEOTIDE SEQUENCE [LARGE SCALE GENOMIC DNA]</scope>
    <source>
        <strain evidence="2">JCM 16601</strain>
    </source>
</reference>
<organism evidence="1 2">
    <name type="scientific">Mucilaginibacter dorajii</name>
    <dbReference type="NCBI Taxonomy" id="692994"/>
    <lineage>
        <taxon>Bacteria</taxon>
        <taxon>Pseudomonadati</taxon>
        <taxon>Bacteroidota</taxon>
        <taxon>Sphingobacteriia</taxon>
        <taxon>Sphingobacteriales</taxon>
        <taxon>Sphingobacteriaceae</taxon>
        <taxon>Mucilaginibacter</taxon>
    </lineage>
</organism>
<evidence type="ECO:0000313" key="1">
    <source>
        <dbReference type="EMBL" id="GAA3993334.1"/>
    </source>
</evidence>
<gene>
    <name evidence="1" type="ORF">GCM10022210_54020</name>
</gene>